<reference evidence="2 3" key="1">
    <citation type="submission" date="2024-04" db="EMBL/GenBank/DDBJ databases">
        <title>genome sequences of Mucor flavus KT1a and Helicostylum pulchrum KT1b strains isolation_sourced from the surface of a dry-aged beef.</title>
        <authorList>
            <person name="Toyotome T."/>
            <person name="Hosono M."/>
            <person name="Torimaru M."/>
            <person name="Fukuda K."/>
            <person name="Mikami N."/>
        </authorList>
    </citation>
    <scope>NUCLEOTIDE SEQUENCE [LARGE SCALE GENOMIC DNA]</scope>
    <source>
        <strain evidence="2 3">KT1b</strain>
    </source>
</reference>
<feature type="region of interest" description="Disordered" evidence="1">
    <location>
        <begin position="108"/>
        <end position="145"/>
    </location>
</feature>
<protein>
    <submittedName>
        <fullName evidence="2">Uncharacterized protein</fullName>
    </submittedName>
</protein>
<evidence type="ECO:0000313" key="3">
    <source>
        <dbReference type="Proteomes" id="UP001476247"/>
    </source>
</evidence>
<gene>
    <name evidence="2" type="ORF">HPULCUR_007145</name>
</gene>
<dbReference type="PANTHER" id="PTHR28674">
    <property type="entry name" value="SIMILAR TO DNA SEGMENT, CHR 10, WAYNE STATE UNIVERSITY 102,-EXPRESSED"/>
    <property type="match status" value="1"/>
</dbReference>
<dbReference type="Proteomes" id="UP001476247">
    <property type="component" value="Unassembled WGS sequence"/>
</dbReference>
<name>A0ABP9Y3W5_9FUNG</name>
<feature type="compositionally biased region" description="Acidic residues" evidence="1">
    <location>
        <begin position="116"/>
        <end position="126"/>
    </location>
</feature>
<feature type="compositionally biased region" description="Low complexity" evidence="1">
    <location>
        <begin position="127"/>
        <end position="145"/>
    </location>
</feature>
<evidence type="ECO:0000256" key="1">
    <source>
        <dbReference type="SAM" id="MobiDB-lite"/>
    </source>
</evidence>
<dbReference type="EMBL" id="BAABUJ010000020">
    <property type="protein sequence ID" value="GAA5801694.1"/>
    <property type="molecule type" value="Genomic_DNA"/>
</dbReference>
<organism evidence="2 3">
    <name type="scientific">Helicostylum pulchrum</name>
    <dbReference type="NCBI Taxonomy" id="562976"/>
    <lineage>
        <taxon>Eukaryota</taxon>
        <taxon>Fungi</taxon>
        <taxon>Fungi incertae sedis</taxon>
        <taxon>Mucoromycota</taxon>
        <taxon>Mucoromycotina</taxon>
        <taxon>Mucoromycetes</taxon>
        <taxon>Mucorales</taxon>
        <taxon>Mucorineae</taxon>
        <taxon>Mucoraceae</taxon>
        <taxon>Helicostylum</taxon>
    </lineage>
</organism>
<sequence length="145" mass="15853">MSNSNKSFDLLNVSGKQKVLEDLINPSATQDQKSINDIPSLLAAAESKKTFPVGPPSDILSRVQAFLPQLKSANEQLKAADPKKLDIENVDEESEQYIEMNLGLGVYEQKVPGQSDSEDSEEEEDSILPNTTSSSSNSLIQEVKK</sequence>
<accession>A0ABP9Y3W5</accession>
<proteinExistence type="predicted"/>
<dbReference type="InterPro" id="IPR027921">
    <property type="entry name" value="NOPCHAP1"/>
</dbReference>
<evidence type="ECO:0000313" key="2">
    <source>
        <dbReference type="EMBL" id="GAA5801694.1"/>
    </source>
</evidence>
<dbReference type="PANTHER" id="PTHR28674:SF1">
    <property type="entry name" value="NOP PROTEIN CHAPERONE 1"/>
    <property type="match status" value="1"/>
</dbReference>
<dbReference type="Pfam" id="PF15370">
    <property type="entry name" value="NOPCHAP1"/>
    <property type="match status" value="1"/>
</dbReference>
<comment type="caution">
    <text evidence="2">The sequence shown here is derived from an EMBL/GenBank/DDBJ whole genome shotgun (WGS) entry which is preliminary data.</text>
</comment>
<keyword evidence="3" id="KW-1185">Reference proteome</keyword>